<evidence type="ECO:0000256" key="1">
    <source>
        <dbReference type="ARBA" id="ARBA00001954"/>
    </source>
</evidence>
<evidence type="ECO:0000313" key="6">
    <source>
        <dbReference type="Proteomes" id="UP000238762"/>
    </source>
</evidence>
<dbReference type="PANTHER" id="PTHR10696">
    <property type="entry name" value="GAMMA-BUTYROBETAINE HYDROXYLASE-RELATED"/>
    <property type="match status" value="1"/>
</dbReference>
<dbReference type="PANTHER" id="PTHR10696:SF56">
    <property type="entry name" value="TAUD_TFDA-LIKE DOMAIN-CONTAINING PROTEIN"/>
    <property type="match status" value="1"/>
</dbReference>
<keyword evidence="2" id="KW-0560">Oxidoreductase</keyword>
<gene>
    <name evidence="5" type="ORF">C7B64_22890</name>
</gene>
<name>A0A2T1BX73_9CYAN</name>
<protein>
    <submittedName>
        <fullName evidence="5">Taurine catabolism dioxygenase TauD</fullName>
    </submittedName>
</protein>
<comment type="caution">
    <text evidence="5">The sequence shown here is derived from an EMBL/GenBank/DDBJ whole genome shotgun (WGS) entry which is preliminary data.</text>
</comment>
<evidence type="ECO:0000256" key="3">
    <source>
        <dbReference type="ARBA" id="ARBA00023194"/>
    </source>
</evidence>
<dbReference type="GO" id="GO:0051213">
    <property type="term" value="F:dioxygenase activity"/>
    <property type="evidence" value="ECO:0007669"/>
    <property type="project" value="UniProtKB-KW"/>
</dbReference>
<dbReference type="SUPFAM" id="SSF51197">
    <property type="entry name" value="Clavaminate synthase-like"/>
    <property type="match status" value="1"/>
</dbReference>
<organism evidence="5 6">
    <name type="scientific">Merismopedia glauca CCAP 1448/3</name>
    <dbReference type="NCBI Taxonomy" id="1296344"/>
    <lineage>
        <taxon>Bacteria</taxon>
        <taxon>Bacillati</taxon>
        <taxon>Cyanobacteriota</taxon>
        <taxon>Cyanophyceae</taxon>
        <taxon>Synechococcales</taxon>
        <taxon>Merismopediaceae</taxon>
        <taxon>Merismopedia</taxon>
    </lineage>
</organism>
<dbReference type="OrthoDB" id="9769888at2"/>
<keyword evidence="6" id="KW-1185">Reference proteome</keyword>
<evidence type="ECO:0000259" key="4">
    <source>
        <dbReference type="Pfam" id="PF02668"/>
    </source>
</evidence>
<dbReference type="InterPro" id="IPR050411">
    <property type="entry name" value="AlphaKG_dependent_hydroxylases"/>
</dbReference>
<dbReference type="InterPro" id="IPR003819">
    <property type="entry name" value="TauD/TfdA-like"/>
</dbReference>
<comment type="cofactor">
    <cofactor evidence="1">
        <name>Fe(2+)</name>
        <dbReference type="ChEBI" id="CHEBI:29033"/>
    </cofactor>
</comment>
<dbReference type="Pfam" id="PF02668">
    <property type="entry name" value="TauD"/>
    <property type="match status" value="1"/>
</dbReference>
<accession>A0A2T1BX73</accession>
<dbReference type="EMBL" id="PVWJ01000191">
    <property type="protein sequence ID" value="PSB00558.1"/>
    <property type="molecule type" value="Genomic_DNA"/>
</dbReference>
<dbReference type="Proteomes" id="UP000238762">
    <property type="component" value="Unassembled WGS sequence"/>
</dbReference>
<sequence length="344" mass="40063">MNLPKICLTPRRSLKISTQELVNIGSRNLPDSIPLLIEPNIENVDLLEWSETHLNEIENALLKHRALLFRGFNIKCAEQFDRFIKITAKGDLLEYRDRSSPRHEISGKIYTSTDYPATHSIFPHNEGTYWQTFPLKIYFCCLQTAETGGETPIVDTRKVLAKIHPKIREKFQEKGVLYVRNYNDGFGLNWQTVFQTDRPEIVEEYCYKNQIRWEWKDNNRLRTYQVRPAIAKHPATHESIWFNHAAFFHITTLEPDIRSALLAEFSEEELPHNTYYGDGSPIEDFVLDEIREVYQQETVIFPWKNGDILLLDNMSVAHSRKPFSGARKVLVGMAEPFSIASKNF</sequence>
<dbReference type="RefSeq" id="WP_106291750.1">
    <property type="nucleotide sequence ID" value="NZ_CAWNTC010000239.1"/>
</dbReference>
<reference evidence="5 6" key="2">
    <citation type="submission" date="2018-03" db="EMBL/GenBank/DDBJ databases">
        <title>The ancient ancestry and fast evolution of plastids.</title>
        <authorList>
            <person name="Moore K.R."/>
            <person name="Magnabosco C."/>
            <person name="Momper L."/>
            <person name="Gold D.A."/>
            <person name="Bosak T."/>
            <person name="Fournier G.P."/>
        </authorList>
    </citation>
    <scope>NUCLEOTIDE SEQUENCE [LARGE SCALE GENOMIC DNA]</scope>
    <source>
        <strain evidence="5 6">CCAP 1448/3</strain>
    </source>
</reference>
<keyword evidence="5" id="KW-0223">Dioxygenase</keyword>
<dbReference type="InterPro" id="IPR042098">
    <property type="entry name" value="TauD-like_sf"/>
</dbReference>
<feature type="domain" description="TauD/TfdA-like" evidence="4">
    <location>
        <begin position="43"/>
        <end position="333"/>
    </location>
</feature>
<evidence type="ECO:0000256" key="2">
    <source>
        <dbReference type="ARBA" id="ARBA00023002"/>
    </source>
</evidence>
<proteinExistence type="predicted"/>
<dbReference type="Gene3D" id="3.60.130.10">
    <property type="entry name" value="Clavaminate synthase-like"/>
    <property type="match status" value="1"/>
</dbReference>
<keyword evidence="3" id="KW-0045">Antibiotic biosynthesis</keyword>
<dbReference type="GO" id="GO:0017000">
    <property type="term" value="P:antibiotic biosynthetic process"/>
    <property type="evidence" value="ECO:0007669"/>
    <property type="project" value="UniProtKB-KW"/>
</dbReference>
<evidence type="ECO:0000313" key="5">
    <source>
        <dbReference type="EMBL" id="PSB00558.1"/>
    </source>
</evidence>
<dbReference type="AlphaFoldDB" id="A0A2T1BX73"/>
<reference evidence="5 6" key="1">
    <citation type="submission" date="2018-02" db="EMBL/GenBank/DDBJ databases">
        <authorList>
            <person name="Cohen D.B."/>
            <person name="Kent A.D."/>
        </authorList>
    </citation>
    <scope>NUCLEOTIDE SEQUENCE [LARGE SCALE GENOMIC DNA]</scope>
    <source>
        <strain evidence="5 6">CCAP 1448/3</strain>
    </source>
</reference>